<accession>A0A1V2LA75</accession>
<dbReference type="PANTHER" id="PTHR48106:SF13">
    <property type="entry name" value="QUINONE OXIDOREDUCTASE-RELATED"/>
    <property type="match status" value="1"/>
</dbReference>
<proteinExistence type="predicted"/>
<dbReference type="Gene3D" id="3.40.50.720">
    <property type="entry name" value="NAD(P)-binding Rossmann-like Domain"/>
    <property type="match status" value="1"/>
</dbReference>
<sequence>MSSDQIPGTMKAVFITEHGDPLDVVKYGDIEVPTITDDQILVKNKYGGINFYDSYVRKGIFDFGVPCTLGVEGAGEIVALGKNVEGYAVGDIVAYSQMGAFAEYTKIEKTNVMIFKIPEGTAEEKIKIYAGIFSQGLTALSFVNEAYKVQKGQFALVHAAAGGVGLFLTQLLRNEGARVIATASSAEKLEVARKAGAEFLINYRTESISEKVSEFTHGKGVDVLYDGVGKAVFEESLKSMALKGTFINYGDASGPCPPLNLAALTPQNIKIMRPSLFNYVRTTEQWDYYTKWLLELVEAGEIETEITATFPLCDYKKAAQTLEGRTSTGKVMLSIP</sequence>
<evidence type="ECO:0000256" key="2">
    <source>
        <dbReference type="ARBA" id="ARBA00023002"/>
    </source>
</evidence>
<dbReference type="SUPFAM" id="SSF51735">
    <property type="entry name" value="NAD(P)-binding Rossmann-fold domains"/>
    <property type="match status" value="1"/>
</dbReference>
<dbReference type="Pfam" id="PF00107">
    <property type="entry name" value="ADH_zinc_N"/>
    <property type="match status" value="1"/>
</dbReference>
<feature type="domain" description="Enoyl reductase (ER)" evidence="5">
    <location>
        <begin position="20"/>
        <end position="333"/>
    </location>
</feature>
<dbReference type="STRING" id="36022.A0A1V2LA75"/>
<dbReference type="InterPro" id="IPR013149">
    <property type="entry name" value="ADH-like_C"/>
</dbReference>
<dbReference type="SMART" id="SM00829">
    <property type="entry name" value="PKS_ER"/>
    <property type="match status" value="1"/>
</dbReference>
<dbReference type="InterPro" id="IPR002364">
    <property type="entry name" value="Quin_OxRdtase/zeta-crystal_CS"/>
</dbReference>
<dbReference type="AlphaFoldDB" id="A0A1V2LA75"/>
<keyword evidence="7" id="KW-1185">Reference proteome</keyword>
<dbReference type="Proteomes" id="UP000189513">
    <property type="component" value="Unassembled WGS sequence"/>
</dbReference>
<keyword evidence="1" id="KW-0521">NADP</keyword>
<dbReference type="GO" id="GO:0035925">
    <property type="term" value="F:mRNA 3'-UTR AU-rich region binding"/>
    <property type="evidence" value="ECO:0007669"/>
    <property type="project" value="TreeGrafter"/>
</dbReference>
<dbReference type="SUPFAM" id="SSF50129">
    <property type="entry name" value="GroES-like"/>
    <property type="match status" value="1"/>
</dbReference>
<dbReference type="PROSITE" id="PS01162">
    <property type="entry name" value="QOR_ZETA_CRYSTAL"/>
    <property type="match status" value="1"/>
</dbReference>
<gene>
    <name evidence="6" type="ORF">BON22_1488</name>
</gene>
<comment type="caution">
    <text evidence="6">The sequence shown here is derived from an EMBL/GenBank/DDBJ whole genome shotgun (WGS) entry which is preliminary data.</text>
</comment>
<protein>
    <recommendedName>
        <fullName evidence="4">Probable quinone oxidoreductase</fullName>
    </recommendedName>
    <alternativeName>
        <fullName evidence="3">NADPH:quinone reductase</fullName>
    </alternativeName>
</protein>
<dbReference type="CDD" id="cd05286">
    <property type="entry name" value="QOR2"/>
    <property type="match status" value="1"/>
</dbReference>
<organism evidence="6 7">
    <name type="scientific">Cyberlindnera fabianii</name>
    <name type="common">Yeast</name>
    <name type="synonym">Hansenula fabianii</name>
    <dbReference type="NCBI Taxonomy" id="36022"/>
    <lineage>
        <taxon>Eukaryota</taxon>
        <taxon>Fungi</taxon>
        <taxon>Dikarya</taxon>
        <taxon>Ascomycota</taxon>
        <taxon>Saccharomycotina</taxon>
        <taxon>Saccharomycetes</taxon>
        <taxon>Phaffomycetales</taxon>
        <taxon>Phaffomycetaceae</taxon>
        <taxon>Cyberlindnera</taxon>
    </lineage>
</organism>
<dbReference type="GO" id="GO:0070402">
    <property type="term" value="F:NADPH binding"/>
    <property type="evidence" value="ECO:0007669"/>
    <property type="project" value="TreeGrafter"/>
</dbReference>
<evidence type="ECO:0000259" key="5">
    <source>
        <dbReference type="SMART" id="SM00829"/>
    </source>
</evidence>
<dbReference type="GO" id="GO:0005829">
    <property type="term" value="C:cytosol"/>
    <property type="evidence" value="ECO:0007669"/>
    <property type="project" value="TreeGrafter"/>
</dbReference>
<dbReference type="InterPro" id="IPR036291">
    <property type="entry name" value="NAD(P)-bd_dom_sf"/>
</dbReference>
<dbReference type="Pfam" id="PF08240">
    <property type="entry name" value="ADH_N"/>
    <property type="match status" value="1"/>
</dbReference>
<dbReference type="Gene3D" id="3.90.180.10">
    <property type="entry name" value="Medium-chain alcohol dehydrogenases, catalytic domain"/>
    <property type="match status" value="1"/>
</dbReference>
<evidence type="ECO:0000313" key="6">
    <source>
        <dbReference type="EMBL" id="ONH68515.1"/>
    </source>
</evidence>
<dbReference type="EMBL" id="MPUK01000002">
    <property type="protein sequence ID" value="ONH68515.1"/>
    <property type="molecule type" value="Genomic_DNA"/>
</dbReference>
<evidence type="ECO:0000313" key="7">
    <source>
        <dbReference type="Proteomes" id="UP000189513"/>
    </source>
</evidence>
<evidence type="ECO:0000256" key="4">
    <source>
        <dbReference type="ARBA" id="ARBA00070796"/>
    </source>
</evidence>
<evidence type="ECO:0000256" key="3">
    <source>
        <dbReference type="ARBA" id="ARBA00043088"/>
    </source>
</evidence>
<dbReference type="InterPro" id="IPR047618">
    <property type="entry name" value="QOR-like"/>
</dbReference>
<dbReference type="InterPro" id="IPR013154">
    <property type="entry name" value="ADH-like_N"/>
</dbReference>
<dbReference type="PANTHER" id="PTHR48106">
    <property type="entry name" value="QUINONE OXIDOREDUCTASE PIG3-RELATED"/>
    <property type="match status" value="1"/>
</dbReference>
<dbReference type="GO" id="GO:0003960">
    <property type="term" value="F:quinone reductase (NADPH) activity"/>
    <property type="evidence" value="ECO:0007669"/>
    <property type="project" value="InterPro"/>
</dbReference>
<dbReference type="InterPro" id="IPR020843">
    <property type="entry name" value="ER"/>
</dbReference>
<dbReference type="VEuPathDB" id="FungiDB:BON22_1488"/>
<reference evidence="7" key="1">
    <citation type="journal article" date="2017" name="Genome Announc.">
        <title>Genome sequences of Cyberlindnera fabianii 65, Pichia kudriavzevii 129, and Saccharomyces cerevisiae 131 isolated from fermented masau fruits in Zimbabwe.</title>
        <authorList>
            <person name="van Rijswijck I.M.H."/>
            <person name="Derks M.F.L."/>
            <person name="Abee T."/>
            <person name="de Ridder D."/>
            <person name="Smid E.J."/>
        </authorList>
    </citation>
    <scope>NUCLEOTIDE SEQUENCE [LARGE SCALE GENOMIC DNA]</scope>
    <source>
        <strain evidence="7">65</strain>
    </source>
</reference>
<dbReference type="GO" id="GO:0008270">
    <property type="term" value="F:zinc ion binding"/>
    <property type="evidence" value="ECO:0007669"/>
    <property type="project" value="InterPro"/>
</dbReference>
<dbReference type="FunFam" id="3.40.50.720:FF:000053">
    <property type="entry name" value="Quinone oxidoreductase 1"/>
    <property type="match status" value="1"/>
</dbReference>
<name>A0A1V2LA75_CYBFA</name>
<evidence type="ECO:0000256" key="1">
    <source>
        <dbReference type="ARBA" id="ARBA00022857"/>
    </source>
</evidence>
<keyword evidence="2" id="KW-0560">Oxidoreductase</keyword>
<dbReference type="InterPro" id="IPR011032">
    <property type="entry name" value="GroES-like_sf"/>
</dbReference>